<dbReference type="GO" id="GO:0005886">
    <property type="term" value="C:plasma membrane"/>
    <property type="evidence" value="ECO:0007669"/>
    <property type="project" value="TreeGrafter"/>
</dbReference>
<gene>
    <name evidence="7" type="ORF">GSOID_T00025993001</name>
</gene>
<dbReference type="PANTHER" id="PTHR13439">
    <property type="entry name" value="CT120 PROTEIN"/>
    <property type="match status" value="1"/>
</dbReference>
<dbReference type="SMART" id="SM00724">
    <property type="entry name" value="TLC"/>
    <property type="match status" value="1"/>
</dbReference>
<keyword evidence="2 5" id="KW-0812">Transmembrane</keyword>
<keyword evidence="4 5" id="KW-0472">Membrane</keyword>
<accession>E4Z3N4</accession>
<dbReference type="InterPro" id="IPR050846">
    <property type="entry name" value="TLCD"/>
</dbReference>
<feature type="domain" description="TLC" evidence="6">
    <location>
        <begin position="46"/>
        <end position="234"/>
    </location>
</feature>
<dbReference type="GO" id="GO:0097035">
    <property type="term" value="P:regulation of membrane lipid distribution"/>
    <property type="evidence" value="ECO:0007669"/>
    <property type="project" value="TreeGrafter"/>
</dbReference>
<dbReference type="InterPro" id="IPR006634">
    <property type="entry name" value="TLC-dom"/>
</dbReference>
<dbReference type="GO" id="GO:0055091">
    <property type="term" value="P:phospholipid homeostasis"/>
    <property type="evidence" value="ECO:0007669"/>
    <property type="project" value="TreeGrafter"/>
</dbReference>
<evidence type="ECO:0000259" key="6">
    <source>
        <dbReference type="PROSITE" id="PS50922"/>
    </source>
</evidence>
<dbReference type="GO" id="GO:0007009">
    <property type="term" value="P:plasma membrane organization"/>
    <property type="evidence" value="ECO:0007669"/>
    <property type="project" value="TreeGrafter"/>
</dbReference>
<dbReference type="PANTHER" id="PTHR13439:SF4">
    <property type="entry name" value="TLC DOMAIN-CONTAINING PROTEIN"/>
    <property type="match status" value="1"/>
</dbReference>
<reference evidence="7" key="1">
    <citation type="journal article" date="2010" name="Science">
        <title>Plasticity of animal genome architecture unmasked by rapid evolution of a pelagic tunicate.</title>
        <authorList>
            <person name="Denoeud F."/>
            <person name="Henriet S."/>
            <person name="Mungpakdee S."/>
            <person name="Aury J.M."/>
            <person name="Da Silva C."/>
            <person name="Brinkmann H."/>
            <person name="Mikhaleva J."/>
            <person name="Olsen L.C."/>
            <person name="Jubin C."/>
            <person name="Canestro C."/>
            <person name="Bouquet J.M."/>
            <person name="Danks G."/>
            <person name="Poulain J."/>
            <person name="Campsteijn C."/>
            <person name="Adamski M."/>
            <person name="Cross I."/>
            <person name="Yadetie F."/>
            <person name="Muffato M."/>
            <person name="Louis A."/>
            <person name="Butcher S."/>
            <person name="Tsagkogeorga G."/>
            <person name="Konrad A."/>
            <person name="Singh S."/>
            <person name="Jensen M.F."/>
            <person name="Cong E.H."/>
            <person name="Eikeseth-Otteraa H."/>
            <person name="Noel B."/>
            <person name="Anthouard V."/>
            <person name="Porcel B.M."/>
            <person name="Kachouri-Lafond R."/>
            <person name="Nishino A."/>
            <person name="Ugolini M."/>
            <person name="Chourrout P."/>
            <person name="Nishida H."/>
            <person name="Aasland R."/>
            <person name="Huzurbazar S."/>
            <person name="Westhof E."/>
            <person name="Delsuc F."/>
            <person name="Lehrach H."/>
            <person name="Reinhardt R."/>
            <person name="Weissenbach J."/>
            <person name="Roy S.W."/>
            <person name="Artiguenave F."/>
            <person name="Postlethwait J.H."/>
            <person name="Manak J.R."/>
            <person name="Thompson E.M."/>
            <person name="Jaillon O."/>
            <person name="Du Pasquier L."/>
            <person name="Boudinot P."/>
            <person name="Liberles D.A."/>
            <person name="Volff J.N."/>
            <person name="Philippe H."/>
            <person name="Lenhard B."/>
            <person name="Roest Crollius H."/>
            <person name="Wincker P."/>
            <person name="Chourrout D."/>
        </authorList>
    </citation>
    <scope>NUCLEOTIDE SEQUENCE [LARGE SCALE GENOMIC DNA]</scope>
</reference>
<name>E4Z3N4_OIKDI</name>
<keyword evidence="3" id="KW-1133">Transmembrane helix</keyword>
<evidence type="ECO:0000256" key="5">
    <source>
        <dbReference type="PROSITE-ProRule" id="PRU00205"/>
    </source>
</evidence>
<evidence type="ECO:0000256" key="1">
    <source>
        <dbReference type="ARBA" id="ARBA00004141"/>
    </source>
</evidence>
<dbReference type="Pfam" id="PF03798">
    <property type="entry name" value="TRAM_LAG1_CLN8"/>
    <property type="match status" value="1"/>
</dbReference>
<dbReference type="PROSITE" id="PS50922">
    <property type="entry name" value="TLC"/>
    <property type="match status" value="1"/>
</dbReference>
<dbReference type="AlphaFoldDB" id="E4Z3N4"/>
<protein>
    <recommendedName>
        <fullName evidence="6">TLC domain-containing protein</fullName>
    </recommendedName>
</protein>
<evidence type="ECO:0000313" key="7">
    <source>
        <dbReference type="EMBL" id="CBY42312.1"/>
    </source>
</evidence>
<dbReference type="EMBL" id="FN657038">
    <property type="protein sequence ID" value="CBY42312.1"/>
    <property type="molecule type" value="Genomic_DNA"/>
</dbReference>
<evidence type="ECO:0000256" key="4">
    <source>
        <dbReference type="ARBA" id="ARBA00023136"/>
    </source>
</evidence>
<evidence type="ECO:0000256" key="2">
    <source>
        <dbReference type="ARBA" id="ARBA00022692"/>
    </source>
</evidence>
<sequence length="244" mass="27711">MGAGFSLSRLPEIAPQLAAGAGISIGFEIFRRFVIARNRPASLKDGKDNQYDNIMVSFLHSSVSSFLCLYHFWKNPEDLSNLGASGSYQEFATLFTYSYVWYDLFDMLRSNGFNPLNMKEMMVHHSIMIGGGLTVMLDKVYGNFTLYALTMEVNSIFLHGRALLQMCNKRETAAFKMVSMLNLLTNVTHRLSVNYRIHNWAGSNGFFYGYAMNTIITFLNLKLLYTCVCRDLLESTKAIEKKSE</sequence>
<comment type="subcellular location">
    <subcellularLocation>
        <location evidence="1">Membrane</location>
        <topology evidence="1">Multi-pass membrane protein</topology>
    </subcellularLocation>
</comment>
<evidence type="ECO:0000256" key="3">
    <source>
        <dbReference type="ARBA" id="ARBA00022989"/>
    </source>
</evidence>
<organism evidence="7">
    <name type="scientific">Oikopleura dioica</name>
    <name type="common">Tunicate</name>
    <dbReference type="NCBI Taxonomy" id="34765"/>
    <lineage>
        <taxon>Eukaryota</taxon>
        <taxon>Metazoa</taxon>
        <taxon>Chordata</taxon>
        <taxon>Tunicata</taxon>
        <taxon>Appendicularia</taxon>
        <taxon>Copelata</taxon>
        <taxon>Oikopleuridae</taxon>
        <taxon>Oikopleura</taxon>
    </lineage>
</organism>
<proteinExistence type="predicted"/>
<dbReference type="Proteomes" id="UP000011014">
    <property type="component" value="Unassembled WGS sequence"/>
</dbReference>
<dbReference type="GO" id="GO:0071709">
    <property type="term" value="P:membrane assembly"/>
    <property type="evidence" value="ECO:0007669"/>
    <property type="project" value="TreeGrafter"/>
</dbReference>